<evidence type="ECO:0000259" key="6">
    <source>
        <dbReference type="PROSITE" id="PS50931"/>
    </source>
</evidence>
<dbReference type="SUPFAM" id="SSF53850">
    <property type="entry name" value="Periplasmic binding protein-like II"/>
    <property type="match status" value="1"/>
</dbReference>
<dbReference type="PANTHER" id="PTHR30346:SF0">
    <property type="entry name" value="HCA OPERON TRANSCRIPTIONAL ACTIVATOR HCAR"/>
    <property type="match status" value="1"/>
</dbReference>
<gene>
    <name evidence="7" type="ORF">Q0N40_01690</name>
</gene>
<evidence type="ECO:0000256" key="5">
    <source>
        <dbReference type="ARBA" id="ARBA00023163"/>
    </source>
</evidence>
<keyword evidence="5" id="KW-0804">Transcription</keyword>
<dbReference type="InterPro" id="IPR036390">
    <property type="entry name" value="WH_DNA-bd_sf"/>
</dbReference>
<dbReference type="AlphaFoldDB" id="A0AAU0Q365"/>
<dbReference type="InterPro" id="IPR000847">
    <property type="entry name" value="LysR_HTH_N"/>
</dbReference>
<dbReference type="EMBL" id="CP137757">
    <property type="protein sequence ID" value="WPF25290.1"/>
    <property type="molecule type" value="Genomic_DNA"/>
</dbReference>
<organism evidence="7 8">
    <name type="scientific">Corynebacterium pseudokroppenstedtii</name>
    <dbReference type="NCBI Taxonomy" id="2804917"/>
    <lineage>
        <taxon>Bacteria</taxon>
        <taxon>Bacillati</taxon>
        <taxon>Actinomycetota</taxon>
        <taxon>Actinomycetes</taxon>
        <taxon>Mycobacteriales</taxon>
        <taxon>Corynebacteriaceae</taxon>
        <taxon>Corynebacterium</taxon>
    </lineage>
</organism>
<dbReference type="Pfam" id="PF00126">
    <property type="entry name" value="HTH_1"/>
    <property type="match status" value="1"/>
</dbReference>
<dbReference type="Gene3D" id="3.40.190.10">
    <property type="entry name" value="Periplasmic binding protein-like II"/>
    <property type="match status" value="2"/>
</dbReference>
<keyword evidence="4" id="KW-0010">Activator</keyword>
<dbReference type="GO" id="GO:0003677">
    <property type="term" value="F:DNA binding"/>
    <property type="evidence" value="ECO:0007669"/>
    <property type="project" value="UniProtKB-KW"/>
</dbReference>
<dbReference type="InterPro" id="IPR036388">
    <property type="entry name" value="WH-like_DNA-bd_sf"/>
</dbReference>
<evidence type="ECO:0000256" key="4">
    <source>
        <dbReference type="ARBA" id="ARBA00023159"/>
    </source>
</evidence>
<feature type="domain" description="HTH lysR-type" evidence="6">
    <location>
        <begin position="7"/>
        <end position="65"/>
    </location>
</feature>
<keyword evidence="2" id="KW-0805">Transcription regulation</keyword>
<sequence length="313" mass="34449">MKKVPNFSIPQVMYFCRSAELASMSAAADELNVAQSSISSAIAQLEKSLGSRLLERKRAKGVILTESGRRFYEAGLALLQAVDEAHEAVGSDELSGRFKAGCFVTLAQFWLARLVEAFELSFPEIQLTTKEITAGEIAPMLVRRDVEAVVSYDFDYGNEVEFIPLATATLYAAFAAGHPFASRSSVRLTDLAKEPMVLLDLGKSSNYFLSIFRQRGIQPNVRYKFQSFEAVRSMVARGHGFTLLNHAPLHNLTNDGYTLVCIPVEDPGVELGIGVVHLAEQVLSSKANAFVEVCRREFEQVHSSGLMRGTVNF</sequence>
<keyword evidence="8" id="KW-1185">Reference proteome</keyword>
<protein>
    <submittedName>
        <fullName evidence="7">LysR family transcriptional regulator</fullName>
    </submittedName>
</protein>
<dbReference type="GO" id="GO:0032993">
    <property type="term" value="C:protein-DNA complex"/>
    <property type="evidence" value="ECO:0007669"/>
    <property type="project" value="TreeGrafter"/>
</dbReference>
<evidence type="ECO:0000313" key="8">
    <source>
        <dbReference type="Proteomes" id="UP001174314"/>
    </source>
</evidence>
<reference evidence="7 8" key="1">
    <citation type="submission" date="2023-10" db="EMBL/GenBank/DDBJ databases">
        <title>complete genome sequence of Corynebacterium pseudokroppenstedtii P15-C1.</title>
        <authorList>
            <person name="Bruggemann H."/>
            <person name="Poehlein A."/>
        </authorList>
    </citation>
    <scope>NUCLEOTIDE SEQUENCE [LARGE SCALE GENOMIC DNA]</scope>
    <source>
        <strain evidence="7 8">P15_C1</strain>
    </source>
</reference>
<evidence type="ECO:0000256" key="3">
    <source>
        <dbReference type="ARBA" id="ARBA00023125"/>
    </source>
</evidence>
<dbReference type="RefSeq" id="WP_221924164.1">
    <property type="nucleotide sequence ID" value="NZ_CP137757.1"/>
</dbReference>
<evidence type="ECO:0000256" key="1">
    <source>
        <dbReference type="ARBA" id="ARBA00009437"/>
    </source>
</evidence>
<dbReference type="KEGG" id="cpsk:Q0N40_01690"/>
<dbReference type="InterPro" id="IPR005119">
    <property type="entry name" value="LysR_subst-bd"/>
</dbReference>
<dbReference type="Gene3D" id="1.10.10.10">
    <property type="entry name" value="Winged helix-like DNA-binding domain superfamily/Winged helix DNA-binding domain"/>
    <property type="match status" value="1"/>
</dbReference>
<comment type="similarity">
    <text evidence="1">Belongs to the LysR transcriptional regulatory family.</text>
</comment>
<dbReference type="SUPFAM" id="SSF46785">
    <property type="entry name" value="Winged helix' DNA-binding domain"/>
    <property type="match status" value="1"/>
</dbReference>
<dbReference type="Pfam" id="PF03466">
    <property type="entry name" value="LysR_substrate"/>
    <property type="match status" value="1"/>
</dbReference>
<dbReference type="PRINTS" id="PR00039">
    <property type="entry name" value="HTHLYSR"/>
</dbReference>
<proteinExistence type="inferred from homology"/>
<dbReference type="PROSITE" id="PS50931">
    <property type="entry name" value="HTH_LYSR"/>
    <property type="match status" value="1"/>
</dbReference>
<name>A0AAU0Q365_9CORY</name>
<dbReference type="PANTHER" id="PTHR30346">
    <property type="entry name" value="TRANSCRIPTIONAL DUAL REGULATOR HCAR-RELATED"/>
    <property type="match status" value="1"/>
</dbReference>
<dbReference type="GO" id="GO:0003700">
    <property type="term" value="F:DNA-binding transcription factor activity"/>
    <property type="evidence" value="ECO:0007669"/>
    <property type="project" value="InterPro"/>
</dbReference>
<accession>A0AAU0Q365</accession>
<evidence type="ECO:0000256" key="2">
    <source>
        <dbReference type="ARBA" id="ARBA00023015"/>
    </source>
</evidence>
<dbReference type="FunFam" id="1.10.10.10:FF:000001">
    <property type="entry name" value="LysR family transcriptional regulator"/>
    <property type="match status" value="1"/>
</dbReference>
<keyword evidence="3" id="KW-0238">DNA-binding</keyword>
<evidence type="ECO:0000313" key="7">
    <source>
        <dbReference type="EMBL" id="WPF25290.1"/>
    </source>
</evidence>
<dbReference type="Proteomes" id="UP001174314">
    <property type="component" value="Chromosome"/>
</dbReference>